<comment type="function">
    <text evidence="9">Confers DNA tethering and processivity to DNA polymerases and other proteins. Acts as a clamp, forming a ring around DNA (a reaction catalyzed by the clamp-loading complex) which diffuses in an ATP-independent manner freely and bidirectionally along dsDNA. Initially characterized for its ability to contact the catalytic subunit of DNA polymerase III (Pol III), a complex, multichain enzyme responsible for most of the replicative synthesis in bacteria; Pol III exhibits 3'-5' exonuclease proofreading activity. The beta chain is required for initiation of replication as well as for processivity of DNA replication.</text>
</comment>
<dbReference type="Gene3D" id="3.70.10.10">
    <property type="match status" value="1"/>
</dbReference>
<evidence type="ECO:0000256" key="8">
    <source>
        <dbReference type="ARBA" id="ARBA00023125"/>
    </source>
</evidence>
<dbReference type="Gene3D" id="3.10.150.10">
    <property type="entry name" value="DNA Polymerase III, subunit A, domain 2"/>
    <property type="match status" value="1"/>
</dbReference>
<dbReference type="SMART" id="SM00480">
    <property type="entry name" value="POL3Bc"/>
    <property type="match status" value="1"/>
</dbReference>
<dbReference type="Pfam" id="PF00712">
    <property type="entry name" value="DNA_pol3_beta"/>
    <property type="match status" value="1"/>
</dbReference>
<evidence type="ECO:0000256" key="1">
    <source>
        <dbReference type="ARBA" id="ARBA00004496"/>
    </source>
</evidence>
<dbReference type="GO" id="GO:0006271">
    <property type="term" value="P:DNA strand elongation involved in DNA replication"/>
    <property type="evidence" value="ECO:0007669"/>
    <property type="project" value="TreeGrafter"/>
</dbReference>
<keyword evidence="6 9" id="KW-0235">DNA replication</keyword>
<keyword evidence="7 9" id="KW-0239">DNA-directed DNA polymerase</keyword>
<evidence type="ECO:0000256" key="4">
    <source>
        <dbReference type="ARBA" id="ARBA00022679"/>
    </source>
</evidence>
<dbReference type="InterPro" id="IPR022635">
    <property type="entry name" value="DNA_polIII_beta_C"/>
</dbReference>
<evidence type="ECO:0000256" key="6">
    <source>
        <dbReference type="ARBA" id="ARBA00022705"/>
    </source>
</evidence>
<evidence type="ECO:0000256" key="3">
    <source>
        <dbReference type="ARBA" id="ARBA00022490"/>
    </source>
</evidence>
<dbReference type="InterPro" id="IPR046938">
    <property type="entry name" value="DNA_clamp_sf"/>
</dbReference>
<organism evidence="13 14">
    <name type="scientific">Candidatus Gottesmanbacteria bacterium RIFCSPHIGHO2_01_FULL_42_12</name>
    <dbReference type="NCBI Taxonomy" id="1798377"/>
    <lineage>
        <taxon>Bacteria</taxon>
        <taxon>Candidatus Gottesmaniibacteriota</taxon>
    </lineage>
</organism>
<comment type="subcellular location">
    <subcellularLocation>
        <location evidence="1 9">Cytoplasm</location>
    </subcellularLocation>
</comment>
<dbReference type="NCBIfam" id="TIGR00663">
    <property type="entry name" value="dnan"/>
    <property type="match status" value="1"/>
</dbReference>
<comment type="similarity">
    <text evidence="2 9">Belongs to the beta sliding clamp family.</text>
</comment>
<evidence type="ECO:0000313" key="14">
    <source>
        <dbReference type="Proteomes" id="UP000178681"/>
    </source>
</evidence>
<feature type="domain" description="DNA polymerase III beta sliding clamp C-terminal" evidence="12">
    <location>
        <begin position="242"/>
        <end position="364"/>
    </location>
</feature>
<evidence type="ECO:0000259" key="12">
    <source>
        <dbReference type="Pfam" id="PF02768"/>
    </source>
</evidence>
<gene>
    <name evidence="13" type="ORF">A2872_00835</name>
</gene>
<reference evidence="13 14" key="1">
    <citation type="journal article" date="2016" name="Nat. Commun.">
        <title>Thousands of microbial genomes shed light on interconnected biogeochemical processes in an aquifer system.</title>
        <authorList>
            <person name="Anantharaman K."/>
            <person name="Brown C.T."/>
            <person name="Hug L.A."/>
            <person name="Sharon I."/>
            <person name="Castelle C.J."/>
            <person name="Probst A.J."/>
            <person name="Thomas B.C."/>
            <person name="Singh A."/>
            <person name="Wilkins M.J."/>
            <person name="Karaoz U."/>
            <person name="Brodie E.L."/>
            <person name="Williams K.H."/>
            <person name="Hubbard S.S."/>
            <person name="Banfield J.F."/>
        </authorList>
    </citation>
    <scope>NUCLEOTIDE SEQUENCE [LARGE SCALE GENOMIC DNA]</scope>
</reference>
<evidence type="ECO:0000313" key="13">
    <source>
        <dbReference type="EMBL" id="OGG06762.1"/>
    </source>
</evidence>
<evidence type="ECO:0000256" key="2">
    <source>
        <dbReference type="ARBA" id="ARBA00010752"/>
    </source>
</evidence>
<dbReference type="GO" id="GO:0003887">
    <property type="term" value="F:DNA-directed DNA polymerase activity"/>
    <property type="evidence" value="ECO:0007669"/>
    <property type="project" value="UniProtKB-UniRule"/>
</dbReference>
<dbReference type="PANTHER" id="PTHR30478:SF0">
    <property type="entry name" value="BETA SLIDING CLAMP"/>
    <property type="match status" value="1"/>
</dbReference>
<comment type="caution">
    <text evidence="13">The sequence shown here is derived from an EMBL/GenBank/DDBJ whole genome shotgun (WGS) entry which is preliminary data.</text>
</comment>
<dbReference type="InterPro" id="IPR022637">
    <property type="entry name" value="DNA_polIII_beta_cen"/>
</dbReference>
<evidence type="ECO:0000256" key="9">
    <source>
        <dbReference type="PIRNR" id="PIRNR000804"/>
    </source>
</evidence>
<proteinExistence type="inferred from homology"/>
<name>A0A1F5Z3S3_9BACT</name>
<feature type="domain" description="DNA polymerase III beta sliding clamp central" evidence="11">
    <location>
        <begin position="131"/>
        <end position="238"/>
    </location>
</feature>
<dbReference type="Pfam" id="PF02768">
    <property type="entry name" value="DNA_pol3_beta_3"/>
    <property type="match status" value="1"/>
</dbReference>
<dbReference type="Proteomes" id="UP000178681">
    <property type="component" value="Unassembled WGS sequence"/>
</dbReference>
<dbReference type="PANTHER" id="PTHR30478">
    <property type="entry name" value="DNA POLYMERASE III SUBUNIT BETA"/>
    <property type="match status" value="1"/>
</dbReference>
<keyword evidence="3 9" id="KW-0963">Cytoplasm</keyword>
<dbReference type="GO" id="GO:0003677">
    <property type="term" value="F:DNA binding"/>
    <property type="evidence" value="ECO:0007669"/>
    <property type="project" value="UniProtKB-UniRule"/>
</dbReference>
<evidence type="ECO:0000259" key="11">
    <source>
        <dbReference type="Pfam" id="PF02767"/>
    </source>
</evidence>
<dbReference type="Pfam" id="PF02767">
    <property type="entry name" value="DNA_pol3_beta_2"/>
    <property type="match status" value="1"/>
</dbReference>
<dbReference type="SUPFAM" id="SSF55979">
    <property type="entry name" value="DNA clamp"/>
    <property type="match status" value="3"/>
</dbReference>
<accession>A0A1F5Z3S3</accession>
<dbReference type="GO" id="GO:0005737">
    <property type="term" value="C:cytoplasm"/>
    <property type="evidence" value="ECO:0007669"/>
    <property type="project" value="UniProtKB-SubCell"/>
</dbReference>
<keyword evidence="5 9" id="KW-0548">Nucleotidyltransferase</keyword>
<comment type="subunit">
    <text evidence="9">Forms a ring-shaped head-to-tail homodimer around DNA.</text>
</comment>
<protein>
    <recommendedName>
        <fullName evidence="9">Beta sliding clamp</fullName>
    </recommendedName>
</protein>
<evidence type="ECO:0000256" key="5">
    <source>
        <dbReference type="ARBA" id="ARBA00022695"/>
    </source>
</evidence>
<evidence type="ECO:0000256" key="7">
    <source>
        <dbReference type="ARBA" id="ARBA00022932"/>
    </source>
</evidence>
<dbReference type="PIRSF" id="PIRSF000804">
    <property type="entry name" value="DNA_pol_III_b"/>
    <property type="match status" value="1"/>
</dbReference>
<dbReference type="STRING" id="1798377.A2872_00835"/>
<dbReference type="InterPro" id="IPR001001">
    <property type="entry name" value="DNA_polIII_beta"/>
</dbReference>
<feature type="domain" description="DNA polymerase III beta sliding clamp N-terminal" evidence="10">
    <location>
        <begin position="3"/>
        <end position="116"/>
    </location>
</feature>
<sequence>MLIEVLQENLSSGLTLVSRVISGKIQMPILGNVLLQTENGQLKLTGTNLDITLTTFIGAKIIKEGGFTVPVRTLTEIITALPLGKVQLEQKDGQLIVKTGKFVAKINGIPASDWPTETRLESKEKPTELKLDFKKFKEILGRTVIAVGTDEARPALTGVLVKSDGKTLTVVATDGFRLSLSTIEQKSDEFSVIIPAKALLEISRIEAKTISLKIIGTSAIFSLDDVTLSARLIAGNFPSYEKIIPNSPESNLSIEAIDLLKAVKLAGVFARESANIIKFGIFNSNMVVKAQASQVGENENEIEIKTDKPRSEEFVIAFNYHYLLDLLNAVGDADLKFFYSTPLSAGLFKITGDTTFLHLIMPVRVQT</sequence>
<dbReference type="GO" id="GO:0009360">
    <property type="term" value="C:DNA polymerase III complex"/>
    <property type="evidence" value="ECO:0007669"/>
    <property type="project" value="InterPro"/>
</dbReference>
<dbReference type="AlphaFoldDB" id="A0A1F5Z3S3"/>
<keyword evidence="4 9" id="KW-0808">Transferase</keyword>
<evidence type="ECO:0000259" key="10">
    <source>
        <dbReference type="Pfam" id="PF00712"/>
    </source>
</evidence>
<dbReference type="GO" id="GO:0008408">
    <property type="term" value="F:3'-5' exonuclease activity"/>
    <property type="evidence" value="ECO:0007669"/>
    <property type="project" value="InterPro"/>
</dbReference>
<dbReference type="InterPro" id="IPR022634">
    <property type="entry name" value="DNA_polIII_beta_N"/>
</dbReference>
<keyword evidence="8" id="KW-0238">DNA-binding</keyword>
<dbReference type="EMBL" id="MFJG01000021">
    <property type="protein sequence ID" value="OGG06762.1"/>
    <property type="molecule type" value="Genomic_DNA"/>
</dbReference>
<dbReference type="CDD" id="cd00140">
    <property type="entry name" value="beta_clamp"/>
    <property type="match status" value="1"/>
</dbReference>